<feature type="compositionally biased region" description="Basic residues" evidence="8">
    <location>
        <begin position="143"/>
        <end position="172"/>
    </location>
</feature>
<protein>
    <submittedName>
        <fullName evidence="11">H15 domain-containing protein</fullName>
    </submittedName>
</protein>
<dbReference type="GO" id="GO:0003690">
    <property type="term" value="F:double-stranded DNA binding"/>
    <property type="evidence" value="ECO:0007669"/>
    <property type="project" value="TreeGrafter"/>
</dbReference>
<organism evidence="10 11">
    <name type="scientific">Acrobeloides nanus</name>
    <dbReference type="NCBI Taxonomy" id="290746"/>
    <lineage>
        <taxon>Eukaryota</taxon>
        <taxon>Metazoa</taxon>
        <taxon>Ecdysozoa</taxon>
        <taxon>Nematoda</taxon>
        <taxon>Chromadorea</taxon>
        <taxon>Rhabditida</taxon>
        <taxon>Tylenchina</taxon>
        <taxon>Cephalobomorpha</taxon>
        <taxon>Cephaloboidea</taxon>
        <taxon>Cephalobidae</taxon>
        <taxon>Acrobeloides</taxon>
    </lineage>
</organism>
<dbReference type="PANTHER" id="PTHR11467">
    <property type="entry name" value="HISTONE H1"/>
    <property type="match status" value="1"/>
</dbReference>
<keyword evidence="6 7" id="KW-0539">Nucleus</keyword>
<evidence type="ECO:0000256" key="7">
    <source>
        <dbReference type="RuleBase" id="RU003894"/>
    </source>
</evidence>
<dbReference type="InterPro" id="IPR036390">
    <property type="entry name" value="WH_DNA-bd_sf"/>
</dbReference>
<evidence type="ECO:0000256" key="2">
    <source>
        <dbReference type="ARBA" id="ARBA00004286"/>
    </source>
</evidence>
<accession>A0A914CRI8</accession>
<evidence type="ECO:0000313" key="10">
    <source>
        <dbReference type="Proteomes" id="UP000887540"/>
    </source>
</evidence>
<dbReference type="SMART" id="SM00526">
    <property type="entry name" value="H15"/>
    <property type="match status" value="1"/>
</dbReference>
<keyword evidence="5 7" id="KW-0238">DNA-binding</keyword>
<keyword evidence="3 7" id="KW-0158">Chromosome</keyword>
<comment type="subcellular location">
    <subcellularLocation>
        <location evidence="2">Chromosome</location>
    </subcellularLocation>
    <subcellularLocation>
        <location evidence="1 7">Nucleus</location>
    </subcellularLocation>
</comment>
<dbReference type="GO" id="GO:0005634">
    <property type="term" value="C:nucleus"/>
    <property type="evidence" value="ECO:0007669"/>
    <property type="project" value="UniProtKB-SubCell"/>
</dbReference>
<dbReference type="GO" id="GO:0030261">
    <property type="term" value="P:chromosome condensation"/>
    <property type="evidence" value="ECO:0007669"/>
    <property type="project" value="TreeGrafter"/>
</dbReference>
<sequence>MATEAETAPATNDVAESNPAPAADKSKRGRAPAAKPKAAPKQKAPKAKKPKSAANHPPYAEMIKKAIADLKERKGSSKAAILKYLLTHYQVGDNLKQVNAHLRQALKHGVTSKALRQTSGTGASGSFRINDGKSEGGAAPAAKPKKAAGAKKAKAAPKAPKAKAAGKKKSPAKKAPAAKKTAAAAAPAAAAAAEPAPAAAAAPKKAKASPKKAAAKKKASPKKAAAKKGGKAKKA</sequence>
<evidence type="ECO:0000259" key="9">
    <source>
        <dbReference type="PROSITE" id="PS51504"/>
    </source>
</evidence>
<evidence type="ECO:0000256" key="5">
    <source>
        <dbReference type="ARBA" id="ARBA00023125"/>
    </source>
</evidence>
<evidence type="ECO:0000256" key="1">
    <source>
        <dbReference type="ARBA" id="ARBA00004123"/>
    </source>
</evidence>
<reference evidence="11" key="1">
    <citation type="submission" date="2022-11" db="UniProtKB">
        <authorList>
            <consortium name="WormBaseParasite"/>
        </authorList>
    </citation>
    <scope>IDENTIFICATION</scope>
</reference>
<dbReference type="GO" id="GO:0006334">
    <property type="term" value="P:nucleosome assembly"/>
    <property type="evidence" value="ECO:0007669"/>
    <property type="project" value="InterPro"/>
</dbReference>
<dbReference type="FunFam" id="1.10.10.10:FF:000140">
    <property type="entry name" value="Histone H1.0"/>
    <property type="match status" value="1"/>
</dbReference>
<dbReference type="PROSITE" id="PS51504">
    <property type="entry name" value="H15"/>
    <property type="match status" value="1"/>
</dbReference>
<dbReference type="Proteomes" id="UP000887540">
    <property type="component" value="Unplaced"/>
</dbReference>
<dbReference type="Pfam" id="PF00538">
    <property type="entry name" value="Linker_histone"/>
    <property type="match status" value="1"/>
</dbReference>
<dbReference type="InterPro" id="IPR005818">
    <property type="entry name" value="Histone_H1/H5_H15"/>
</dbReference>
<feature type="compositionally biased region" description="Basic residues" evidence="8">
    <location>
        <begin position="204"/>
        <end position="235"/>
    </location>
</feature>
<dbReference type="InterPro" id="IPR005819">
    <property type="entry name" value="H1/H5"/>
</dbReference>
<dbReference type="Gene3D" id="1.10.10.10">
    <property type="entry name" value="Winged helix-like DNA-binding domain superfamily/Winged helix DNA-binding domain"/>
    <property type="match status" value="1"/>
</dbReference>
<feature type="compositionally biased region" description="Basic residues" evidence="8">
    <location>
        <begin position="38"/>
        <end position="51"/>
    </location>
</feature>
<name>A0A914CRI8_9BILA</name>
<proteinExistence type="inferred from homology"/>
<feature type="compositionally biased region" description="Low complexity" evidence="8">
    <location>
        <begin position="173"/>
        <end position="203"/>
    </location>
</feature>
<evidence type="ECO:0000256" key="4">
    <source>
        <dbReference type="ARBA" id="ARBA00022990"/>
    </source>
</evidence>
<evidence type="ECO:0000256" key="6">
    <source>
        <dbReference type="ARBA" id="ARBA00023242"/>
    </source>
</evidence>
<evidence type="ECO:0000256" key="8">
    <source>
        <dbReference type="SAM" id="MobiDB-lite"/>
    </source>
</evidence>
<dbReference type="CDD" id="cd00073">
    <property type="entry name" value="H15"/>
    <property type="match status" value="1"/>
</dbReference>
<dbReference type="SUPFAM" id="SSF46785">
    <property type="entry name" value="Winged helix' DNA-binding domain"/>
    <property type="match status" value="1"/>
</dbReference>
<comment type="similarity">
    <text evidence="7">Belongs to the histone H1/H5 family.</text>
</comment>
<dbReference type="GO" id="GO:0000786">
    <property type="term" value="C:nucleosome"/>
    <property type="evidence" value="ECO:0007669"/>
    <property type="project" value="InterPro"/>
</dbReference>
<dbReference type="PANTHER" id="PTHR11467:SF36">
    <property type="entry name" value="HISTONE 24-RELATED"/>
    <property type="match status" value="1"/>
</dbReference>
<dbReference type="GO" id="GO:0045910">
    <property type="term" value="P:negative regulation of DNA recombination"/>
    <property type="evidence" value="ECO:0007669"/>
    <property type="project" value="TreeGrafter"/>
</dbReference>
<dbReference type="GO" id="GO:0030527">
    <property type="term" value="F:structural constituent of chromatin"/>
    <property type="evidence" value="ECO:0007669"/>
    <property type="project" value="InterPro"/>
</dbReference>
<keyword evidence="10" id="KW-1185">Reference proteome</keyword>
<feature type="domain" description="H15" evidence="9">
    <location>
        <begin position="55"/>
        <end position="131"/>
    </location>
</feature>
<evidence type="ECO:0000313" key="11">
    <source>
        <dbReference type="WBParaSite" id="ACRNAN_scaffold1371.g23642.t1"/>
    </source>
</evidence>
<dbReference type="AlphaFoldDB" id="A0A914CRI8"/>
<dbReference type="WBParaSite" id="ACRNAN_scaffold1371.g23642.t1">
    <property type="protein sequence ID" value="ACRNAN_scaffold1371.g23642.t1"/>
    <property type="gene ID" value="ACRNAN_scaffold1371.g23642"/>
</dbReference>
<dbReference type="GO" id="GO:0031492">
    <property type="term" value="F:nucleosomal DNA binding"/>
    <property type="evidence" value="ECO:0007669"/>
    <property type="project" value="TreeGrafter"/>
</dbReference>
<dbReference type="PRINTS" id="PR00624">
    <property type="entry name" value="HISTONEH5"/>
</dbReference>
<feature type="region of interest" description="Disordered" evidence="8">
    <location>
        <begin position="1"/>
        <end position="60"/>
    </location>
</feature>
<keyword evidence="4" id="KW-0007">Acetylation</keyword>
<feature type="region of interest" description="Disordered" evidence="8">
    <location>
        <begin position="110"/>
        <end position="235"/>
    </location>
</feature>
<dbReference type="InterPro" id="IPR036388">
    <property type="entry name" value="WH-like_DNA-bd_sf"/>
</dbReference>
<evidence type="ECO:0000256" key="3">
    <source>
        <dbReference type="ARBA" id="ARBA00022454"/>
    </source>
</evidence>